<reference evidence="1 2" key="1">
    <citation type="submission" date="2015-07" db="EMBL/GenBank/DDBJ databases">
        <authorList>
            <person name="Noorani M."/>
        </authorList>
    </citation>
    <scope>NUCLEOTIDE SEQUENCE [LARGE SCALE GENOMIC DNA]</scope>
    <source>
        <strain evidence="1">BBA 69670</strain>
    </source>
</reference>
<organism evidence="1 2">
    <name type="scientific">Rhizoctonia solani</name>
    <dbReference type="NCBI Taxonomy" id="456999"/>
    <lineage>
        <taxon>Eukaryota</taxon>
        <taxon>Fungi</taxon>
        <taxon>Dikarya</taxon>
        <taxon>Basidiomycota</taxon>
        <taxon>Agaricomycotina</taxon>
        <taxon>Agaricomycetes</taxon>
        <taxon>Cantharellales</taxon>
        <taxon>Ceratobasidiaceae</taxon>
        <taxon>Rhizoctonia</taxon>
    </lineage>
</organism>
<protein>
    <submittedName>
        <fullName evidence="1">Uncharacterized protein</fullName>
    </submittedName>
</protein>
<dbReference type="AlphaFoldDB" id="A0A0K6GA36"/>
<dbReference type="EMBL" id="CYGV01001552">
    <property type="protein sequence ID" value="CUA75458.1"/>
    <property type="molecule type" value="Genomic_DNA"/>
</dbReference>
<name>A0A0K6GA36_9AGAM</name>
<sequence length="151" mass="17295">MASFYTRAYTPNRSSQYRDQLNIWCDRIGIAHIQFDSTLTGHYDDQGRQLHQASPIFPSVVSYAARGRSQEEAYRASCSLIPWDRLRMRPESIAYEFQTCPDGSILARPFLMSYGQYAPLTNIVGWGTSRRSAEERAAEMLMCSGHYCFTN</sequence>
<dbReference type="Proteomes" id="UP000044841">
    <property type="component" value="Unassembled WGS sequence"/>
</dbReference>
<keyword evidence="2" id="KW-1185">Reference proteome</keyword>
<evidence type="ECO:0000313" key="2">
    <source>
        <dbReference type="Proteomes" id="UP000044841"/>
    </source>
</evidence>
<gene>
    <name evidence="1" type="ORF">RSOLAG22IIIB_11753</name>
</gene>
<evidence type="ECO:0000313" key="1">
    <source>
        <dbReference type="EMBL" id="CUA75458.1"/>
    </source>
</evidence>
<accession>A0A0K6GA36</accession>
<proteinExistence type="predicted"/>